<name>F4KZ79_HALH1</name>
<organism evidence="1 2">
    <name type="scientific">Haliscomenobacter hydrossis (strain ATCC 27775 / DSM 1100 / LMG 10767 / O)</name>
    <dbReference type="NCBI Taxonomy" id="760192"/>
    <lineage>
        <taxon>Bacteria</taxon>
        <taxon>Pseudomonadati</taxon>
        <taxon>Bacteroidota</taxon>
        <taxon>Saprospiria</taxon>
        <taxon>Saprospirales</taxon>
        <taxon>Haliscomenobacteraceae</taxon>
        <taxon>Haliscomenobacter</taxon>
    </lineage>
</organism>
<dbReference type="RefSeq" id="WP_013768261.1">
    <property type="nucleotide sequence ID" value="NC_015510.1"/>
</dbReference>
<dbReference type="Proteomes" id="UP000008461">
    <property type="component" value="Chromosome"/>
</dbReference>
<dbReference type="KEGG" id="hhy:Halhy_5910"/>
<dbReference type="STRING" id="760192.Halhy_5910"/>
<protein>
    <submittedName>
        <fullName evidence="1">Uncharacterized protein</fullName>
    </submittedName>
</protein>
<accession>F4KZ79</accession>
<dbReference type="HOGENOM" id="CLU_2154826_0_0_10"/>
<dbReference type="EMBL" id="CP002691">
    <property type="protein sequence ID" value="AEE53733.1"/>
    <property type="molecule type" value="Genomic_DNA"/>
</dbReference>
<gene>
    <name evidence="1" type="ordered locus">Halhy_5910</name>
</gene>
<keyword evidence="2" id="KW-1185">Reference proteome</keyword>
<sequence>MAAISSTTPNISGAYSTMVKLSDGSITSLANFLRAPGVLTITGYISGAYNSMVKLSDNTIVELAAYWKTPGALTIAGSTQVLGYGGMIKDADGNLQTIANQARIQYVAPGP</sequence>
<evidence type="ECO:0000313" key="2">
    <source>
        <dbReference type="Proteomes" id="UP000008461"/>
    </source>
</evidence>
<reference key="2">
    <citation type="submission" date="2011-04" db="EMBL/GenBank/DDBJ databases">
        <title>Complete sequence of chromosome of Haliscomenobacter hydrossis DSM 1100.</title>
        <authorList>
            <consortium name="US DOE Joint Genome Institute (JGI-PGF)"/>
            <person name="Lucas S."/>
            <person name="Han J."/>
            <person name="Lapidus A."/>
            <person name="Bruce D."/>
            <person name="Goodwin L."/>
            <person name="Pitluck S."/>
            <person name="Peters L."/>
            <person name="Kyrpides N."/>
            <person name="Mavromatis K."/>
            <person name="Ivanova N."/>
            <person name="Ovchinnikova G."/>
            <person name="Pagani I."/>
            <person name="Daligault H."/>
            <person name="Detter J.C."/>
            <person name="Han C."/>
            <person name="Land M."/>
            <person name="Hauser L."/>
            <person name="Markowitz V."/>
            <person name="Cheng J.-F."/>
            <person name="Hugenholtz P."/>
            <person name="Woyke T."/>
            <person name="Wu D."/>
            <person name="Verbarg S."/>
            <person name="Frueling A."/>
            <person name="Brambilla E."/>
            <person name="Klenk H.-P."/>
            <person name="Eisen J.A."/>
        </authorList>
    </citation>
    <scope>NUCLEOTIDE SEQUENCE</scope>
    <source>
        <strain>DSM 1100</strain>
    </source>
</reference>
<proteinExistence type="predicted"/>
<dbReference type="AlphaFoldDB" id="F4KZ79"/>
<reference evidence="1 2" key="1">
    <citation type="journal article" date="2011" name="Stand. Genomic Sci.">
        <title>Complete genome sequence of Haliscomenobacter hydrossis type strain (O).</title>
        <authorList>
            <consortium name="US DOE Joint Genome Institute (JGI-PGF)"/>
            <person name="Daligault H."/>
            <person name="Lapidus A."/>
            <person name="Zeytun A."/>
            <person name="Nolan M."/>
            <person name="Lucas S."/>
            <person name="Del Rio T.G."/>
            <person name="Tice H."/>
            <person name="Cheng J.F."/>
            <person name="Tapia R."/>
            <person name="Han C."/>
            <person name="Goodwin L."/>
            <person name="Pitluck S."/>
            <person name="Liolios K."/>
            <person name="Pagani I."/>
            <person name="Ivanova N."/>
            <person name="Huntemann M."/>
            <person name="Mavromatis K."/>
            <person name="Mikhailova N."/>
            <person name="Pati A."/>
            <person name="Chen A."/>
            <person name="Palaniappan K."/>
            <person name="Land M."/>
            <person name="Hauser L."/>
            <person name="Brambilla E.M."/>
            <person name="Rohde M."/>
            <person name="Verbarg S."/>
            <person name="Goker M."/>
            <person name="Bristow J."/>
            <person name="Eisen J.A."/>
            <person name="Markowitz V."/>
            <person name="Hugenholtz P."/>
            <person name="Kyrpides N.C."/>
            <person name="Klenk H.P."/>
            <person name="Woyke T."/>
        </authorList>
    </citation>
    <scope>NUCLEOTIDE SEQUENCE [LARGE SCALE GENOMIC DNA]</scope>
    <source>
        <strain evidence="2">ATCC 27775 / DSM 1100 / LMG 10767 / O</strain>
    </source>
</reference>
<evidence type="ECO:0000313" key="1">
    <source>
        <dbReference type="EMBL" id="AEE53733.1"/>
    </source>
</evidence>